<dbReference type="Gene3D" id="3.30.200.20">
    <property type="entry name" value="Phosphorylase Kinase, domain 1"/>
    <property type="match status" value="1"/>
</dbReference>
<comment type="caution">
    <text evidence="1">The sequence shown here is derived from an EMBL/GenBank/DDBJ whole genome shotgun (WGS) entry which is preliminary data.</text>
</comment>
<dbReference type="EMBL" id="JAPFFF010000056">
    <property type="protein sequence ID" value="KAK8838318.1"/>
    <property type="molecule type" value="Genomic_DNA"/>
</dbReference>
<evidence type="ECO:0000313" key="1">
    <source>
        <dbReference type="EMBL" id="KAK8838318.1"/>
    </source>
</evidence>
<evidence type="ECO:0000313" key="2">
    <source>
        <dbReference type="Proteomes" id="UP001470230"/>
    </source>
</evidence>
<gene>
    <name evidence="1" type="ORF">M9Y10_035741</name>
</gene>
<dbReference type="Proteomes" id="UP001470230">
    <property type="component" value="Unassembled WGS sequence"/>
</dbReference>
<dbReference type="InterPro" id="IPR011009">
    <property type="entry name" value="Kinase-like_dom_sf"/>
</dbReference>
<proteinExistence type="predicted"/>
<sequence length="90" mass="10558">MKSDFSKFYKFKEKETANNYAGQMSMMSIKQFLKDEIINVHREIDVFSSINHPNSLSWNEQKPVIVMELISNRTLDDILSIERMGKPIQC</sequence>
<keyword evidence="2" id="KW-1185">Reference proteome</keyword>
<name>A0ABR2GWK9_9EUKA</name>
<protein>
    <recommendedName>
        <fullName evidence="3">Protein kinase domain-containing protein</fullName>
    </recommendedName>
</protein>
<reference evidence="1 2" key="1">
    <citation type="submission" date="2024-04" db="EMBL/GenBank/DDBJ databases">
        <title>Tritrichomonas musculus Genome.</title>
        <authorList>
            <person name="Alves-Ferreira E."/>
            <person name="Grigg M."/>
            <person name="Lorenzi H."/>
            <person name="Galac M."/>
        </authorList>
    </citation>
    <scope>NUCLEOTIDE SEQUENCE [LARGE SCALE GENOMIC DNA]</scope>
    <source>
        <strain evidence="1 2">EAF2021</strain>
    </source>
</reference>
<dbReference type="SUPFAM" id="SSF56112">
    <property type="entry name" value="Protein kinase-like (PK-like)"/>
    <property type="match status" value="1"/>
</dbReference>
<evidence type="ECO:0008006" key="3">
    <source>
        <dbReference type="Google" id="ProtNLM"/>
    </source>
</evidence>
<accession>A0ABR2GWK9</accession>
<dbReference type="Gene3D" id="1.10.510.10">
    <property type="entry name" value="Transferase(Phosphotransferase) domain 1"/>
    <property type="match status" value="1"/>
</dbReference>
<organism evidence="1 2">
    <name type="scientific">Tritrichomonas musculus</name>
    <dbReference type="NCBI Taxonomy" id="1915356"/>
    <lineage>
        <taxon>Eukaryota</taxon>
        <taxon>Metamonada</taxon>
        <taxon>Parabasalia</taxon>
        <taxon>Tritrichomonadida</taxon>
        <taxon>Tritrichomonadidae</taxon>
        <taxon>Tritrichomonas</taxon>
    </lineage>
</organism>